<evidence type="ECO:0000256" key="4">
    <source>
        <dbReference type="ARBA" id="ARBA00022448"/>
    </source>
</evidence>
<evidence type="ECO:0000256" key="15">
    <source>
        <dbReference type="RuleBase" id="RU000457"/>
    </source>
</evidence>
<evidence type="ECO:0000256" key="5">
    <source>
        <dbReference type="ARBA" id="ARBA00022660"/>
    </source>
</evidence>
<organism evidence="19">
    <name type="scientific">Dosinia troscheli</name>
    <dbReference type="NCBI Taxonomy" id="870214"/>
    <lineage>
        <taxon>Eukaryota</taxon>
        <taxon>Metazoa</taxon>
        <taxon>Spiralia</taxon>
        <taxon>Lophotrochozoa</taxon>
        <taxon>Mollusca</taxon>
        <taxon>Bivalvia</taxon>
        <taxon>Autobranchia</taxon>
        <taxon>Heteroconchia</taxon>
        <taxon>Euheterodonta</taxon>
        <taxon>Imparidentia</taxon>
        <taxon>Neoheterodontei</taxon>
        <taxon>Venerida</taxon>
        <taxon>Veneroidea</taxon>
        <taxon>Veneridae</taxon>
        <taxon>Dosinia</taxon>
    </lineage>
</organism>
<keyword evidence="11 16" id="KW-1133">Transmembrane helix</keyword>
<gene>
    <name evidence="19" type="primary">COX2</name>
</gene>
<dbReference type="PROSITE" id="PS50857">
    <property type="entry name" value="COX2_CUA"/>
    <property type="match status" value="1"/>
</dbReference>
<dbReference type="SUPFAM" id="SSF49503">
    <property type="entry name" value="Cupredoxins"/>
    <property type="match status" value="1"/>
</dbReference>
<dbReference type="InterPro" id="IPR011759">
    <property type="entry name" value="Cyt_c_oxidase_su2_TM_dom"/>
</dbReference>
<evidence type="ECO:0000256" key="1">
    <source>
        <dbReference type="ARBA" id="ARBA00004141"/>
    </source>
</evidence>
<dbReference type="InterPro" id="IPR036257">
    <property type="entry name" value="Cyt_c_oxidase_su2_TM_sf"/>
</dbReference>
<feature type="domain" description="Cytochrome oxidase subunit II copper A binding" evidence="17">
    <location>
        <begin position="103"/>
        <end position="331"/>
    </location>
</feature>
<keyword evidence="6 15" id="KW-0812">Transmembrane</keyword>
<evidence type="ECO:0000256" key="14">
    <source>
        <dbReference type="ARBA" id="ARBA00049512"/>
    </source>
</evidence>
<dbReference type="GO" id="GO:0005743">
    <property type="term" value="C:mitochondrial inner membrane"/>
    <property type="evidence" value="ECO:0007669"/>
    <property type="project" value="UniProtKB-SubCell"/>
</dbReference>
<geneLocation type="mitochondrion" evidence="19"/>
<evidence type="ECO:0000256" key="12">
    <source>
        <dbReference type="ARBA" id="ARBA00023008"/>
    </source>
</evidence>
<comment type="function">
    <text evidence="15">Component of the cytochrome c oxidase, the last enzyme in the mitochondrial electron transport chain which drives oxidative phosphorylation. The respiratory chain contains 3 multisubunit complexes succinate dehydrogenase (complex II, CII), ubiquinol-cytochrome c oxidoreductase (cytochrome b-c1 complex, complex III, CIII) and cytochrome c oxidase (complex IV, CIV), that cooperate to transfer electrons derived from NADH and succinate to molecular oxygen, creating an electrochemical gradient over the inner membrane that drives transmembrane transport and the ATP synthase. Cytochrome c oxidase is the component of the respiratory chain that catalyzes the reduction of oxygen to water. Electrons originating from reduced cytochrome c in the intermembrane space (IMS) are transferred via the dinuclear copper A center (CU(A)) of subunit 2 and heme A of subunit 1 to the active site in subunit 1, a binuclear center (BNC) formed by heme A3 and copper B (CU(B)). The BNC reduces molecular oxygen to 2 water molecules using 4 electrons from cytochrome c in the IMS and 4 protons from the mitochondrial matrix.</text>
</comment>
<comment type="similarity">
    <text evidence="2 15">Belongs to the cytochrome c oxidase subunit 2 family.</text>
</comment>
<evidence type="ECO:0000259" key="18">
    <source>
        <dbReference type="PROSITE" id="PS50999"/>
    </source>
</evidence>
<keyword evidence="8" id="KW-0460">Magnesium</keyword>
<dbReference type="Gene3D" id="2.60.40.420">
    <property type="entry name" value="Cupredoxins - blue copper proteins"/>
    <property type="match status" value="1"/>
</dbReference>
<evidence type="ECO:0000259" key="17">
    <source>
        <dbReference type="PROSITE" id="PS50857"/>
    </source>
</evidence>
<evidence type="ECO:0000256" key="6">
    <source>
        <dbReference type="ARBA" id="ARBA00022692"/>
    </source>
</evidence>
<dbReference type="Pfam" id="PF02790">
    <property type="entry name" value="COX2_TM"/>
    <property type="match status" value="1"/>
</dbReference>
<comment type="catalytic activity">
    <reaction evidence="14">
        <text>4 Fe(II)-[cytochrome c] + O2 + 8 H(+)(in) = 4 Fe(III)-[cytochrome c] + 2 H2O + 4 H(+)(out)</text>
        <dbReference type="Rhea" id="RHEA:11436"/>
        <dbReference type="Rhea" id="RHEA-COMP:10350"/>
        <dbReference type="Rhea" id="RHEA-COMP:14399"/>
        <dbReference type="ChEBI" id="CHEBI:15377"/>
        <dbReference type="ChEBI" id="CHEBI:15378"/>
        <dbReference type="ChEBI" id="CHEBI:15379"/>
        <dbReference type="ChEBI" id="CHEBI:29033"/>
        <dbReference type="ChEBI" id="CHEBI:29034"/>
        <dbReference type="EC" id="7.1.1.9"/>
    </reaction>
    <physiologicalReaction direction="left-to-right" evidence="14">
        <dbReference type="Rhea" id="RHEA:11437"/>
    </physiologicalReaction>
</comment>
<feature type="transmembrane region" description="Helical" evidence="16">
    <location>
        <begin position="74"/>
        <end position="92"/>
    </location>
</feature>
<evidence type="ECO:0000256" key="3">
    <source>
        <dbReference type="ARBA" id="ARBA00015946"/>
    </source>
</evidence>
<protein>
    <recommendedName>
        <fullName evidence="3 15">Cytochrome c oxidase subunit 2</fullName>
    </recommendedName>
</protein>
<evidence type="ECO:0000256" key="11">
    <source>
        <dbReference type="ARBA" id="ARBA00022989"/>
    </source>
</evidence>
<reference evidence="19" key="1">
    <citation type="journal article" date="2018" name="PLoS ONE">
        <title>Comparative analyses of the complete mitochondrial genomes of Dosinia clams and their phylogenetic position within Veneridae.</title>
        <authorList>
            <person name="Lv C."/>
            <person name="Li Q."/>
            <person name="Kong L."/>
        </authorList>
    </citation>
    <scope>NUCLEOTIDE SEQUENCE</scope>
</reference>
<accession>A0A2S1U278</accession>
<dbReference type="InterPro" id="IPR001505">
    <property type="entry name" value="Copper_CuA"/>
</dbReference>
<dbReference type="InterPro" id="IPR002429">
    <property type="entry name" value="CcO_II-like_C"/>
</dbReference>
<dbReference type="SUPFAM" id="SSF81464">
    <property type="entry name" value="Cytochrome c oxidase subunit II-like, transmembrane region"/>
    <property type="match status" value="1"/>
</dbReference>
<dbReference type="PROSITE" id="PS00078">
    <property type="entry name" value="COX2"/>
    <property type="match status" value="1"/>
</dbReference>
<evidence type="ECO:0000256" key="9">
    <source>
        <dbReference type="ARBA" id="ARBA00022967"/>
    </source>
</evidence>
<evidence type="ECO:0000256" key="2">
    <source>
        <dbReference type="ARBA" id="ARBA00007866"/>
    </source>
</evidence>
<evidence type="ECO:0000256" key="13">
    <source>
        <dbReference type="ARBA" id="ARBA00023136"/>
    </source>
</evidence>
<dbReference type="RefSeq" id="YP_009491832.1">
    <property type="nucleotide sequence ID" value="NC_037917.1"/>
</dbReference>
<dbReference type="PRINTS" id="PR01166">
    <property type="entry name" value="CYCOXIDASEII"/>
</dbReference>
<dbReference type="AlphaFoldDB" id="A0A2S1U278"/>
<feature type="domain" description="Cytochrome oxidase subunit II transmembrane region profile" evidence="18">
    <location>
        <begin position="7"/>
        <end position="102"/>
    </location>
</feature>
<keyword evidence="9" id="KW-1278">Translocase</keyword>
<proteinExistence type="inferred from homology"/>
<evidence type="ECO:0000256" key="8">
    <source>
        <dbReference type="ARBA" id="ARBA00022842"/>
    </source>
</evidence>
<dbReference type="CTD" id="4513"/>
<name>A0A2S1U278_9BIVA</name>
<evidence type="ECO:0000256" key="10">
    <source>
        <dbReference type="ARBA" id="ARBA00022982"/>
    </source>
</evidence>
<keyword evidence="13 15" id="KW-0472">Membrane</keyword>
<keyword evidence="10 15" id="KW-0249">Electron transport</keyword>
<keyword evidence="7 15" id="KW-0479">Metal-binding</keyword>
<dbReference type="PANTHER" id="PTHR22888">
    <property type="entry name" value="CYTOCHROME C OXIDASE, SUBUNIT II"/>
    <property type="match status" value="1"/>
</dbReference>
<keyword evidence="15 19" id="KW-0496">Mitochondrion</keyword>
<dbReference type="GO" id="GO:0004129">
    <property type="term" value="F:cytochrome-c oxidase activity"/>
    <property type="evidence" value="ECO:0007669"/>
    <property type="project" value="UniProtKB-EC"/>
</dbReference>
<feature type="transmembrane region" description="Helical" evidence="16">
    <location>
        <begin position="32"/>
        <end position="54"/>
    </location>
</feature>
<keyword evidence="5 15" id="KW-0679">Respiratory chain</keyword>
<keyword evidence="4 15" id="KW-0813">Transport</keyword>
<dbReference type="GeneID" id="36951362"/>
<dbReference type="GO" id="GO:0005507">
    <property type="term" value="F:copper ion binding"/>
    <property type="evidence" value="ECO:0007669"/>
    <property type="project" value="InterPro"/>
</dbReference>
<sequence length="346" mass="39259">MKMINLVSFWNQYSFPDPMTEMAGRLYMYHDLVLVVLVMVLVLVGWFLMVFLAGSFFFQGSLNRFVVKNELLETVWTIVPSLFLGVLGYISLKNLYDMEVGENVDHVVKVTGHQWYWEYRYEVNFSVVKKGDHKECLVEWMKMTELNSLKEDEDLSLVNDTNDLESSEGNEACNNEDSVLWNSEGESENFLMNIMKFNGSVLNCVAELFMKGDWFLKYDSYLVPEGDLVNGQLNLNSGFRNQDVSAPCYLAFNKKNEVLVSTSDVMHSWGVSELGVKADAVPGRSNSLSVEPVSPGVSFGNCYELCGEGHSQMPVVVFVSNYDSIIWVIKGEIMTTESVEEFFSSI</sequence>
<comment type="subcellular location">
    <subcellularLocation>
        <location evidence="1">Membrane</location>
        <topology evidence="1">Multi-pass membrane protein</topology>
    </subcellularLocation>
    <subcellularLocation>
        <location evidence="15">Mitochondrion inner membrane</location>
        <topology evidence="15">Multi-pass membrane protein</topology>
    </subcellularLocation>
</comment>
<dbReference type="Pfam" id="PF00116">
    <property type="entry name" value="COX2"/>
    <property type="match status" value="1"/>
</dbReference>
<evidence type="ECO:0000256" key="7">
    <source>
        <dbReference type="ARBA" id="ARBA00022723"/>
    </source>
</evidence>
<evidence type="ECO:0000256" key="16">
    <source>
        <dbReference type="SAM" id="Phobius"/>
    </source>
</evidence>
<keyword evidence="15" id="KW-0999">Mitochondrion inner membrane</keyword>
<dbReference type="EMBL" id="MG543474">
    <property type="protein sequence ID" value="AWI68002.1"/>
    <property type="molecule type" value="Genomic_DNA"/>
</dbReference>
<dbReference type="Gene3D" id="1.10.287.90">
    <property type="match status" value="1"/>
</dbReference>
<evidence type="ECO:0000313" key="19">
    <source>
        <dbReference type="EMBL" id="AWI68002.1"/>
    </source>
</evidence>
<keyword evidence="12 15" id="KW-0186">Copper</keyword>
<dbReference type="PANTHER" id="PTHR22888:SF9">
    <property type="entry name" value="CYTOCHROME C OXIDASE SUBUNIT 2"/>
    <property type="match status" value="1"/>
</dbReference>
<dbReference type="InterPro" id="IPR008972">
    <property type="entry name" value="Cupredoxin"/>
</dbReference>
<dbReference type="GO" id="GO:0042773">
    <property type="term" value="P:ATP synthesis coupled electron transport"/>
    <property type="evidence" value="ECO:0007669"/>
    <property type="project" value="TreeGrafter"/>
</dbReference>
<comment type="cofactor">
    <cofactor evidence="15">
        <name>Cu cation</name>
        <dbReference type="ChEBI" id="CHEBI:23378"/>
    </cofactor>
    <text evidence="15">Binds a copper A center.</text>
</comment>
<dbReference type="InterPro" id="IPR045187">
    <property type="entry name" value="CcO_II"/>
</dbReference>
<dbReference type="PROSITE" id="PS50999">
    <property type="entry name" value="COX2_TM"/>
    <property type="match status" value="1"/>
</dbReference>